<keyword evidence="3" id="KW-1185">Reference proteome</keyword>
<name>A0A941AWX2_9FLAO</name>
<dbReference type="Gene3D" id="2.60.120.10">
    <property type="entry name" value="Jelly Rolls"/>
    <property type="match status" value="1"/>
</dbReference>
<reference evidence="2 3" key="1">
    <citation type="submission" date="2021-03" db="EMBL/GenBank/DDBJ databases">
        <title>Flavobacterium Flabelliformis Sp. Nov. And Flavobacterium Geliluteum Sp. Nov., Two Novel Multidrug Resistant Psychrophilic Species Isolated From Antarctica.</title>
        <authorList>
            <person name="Kralova S."/>
            <person name="Busse H.J."/>
            <person name="Bezdicek M."/>
            <person name="Nykrynova M."/>
            <person name="Kroupova E."/>
            <person name="Krsek D."/>
            <person name="Sedlacek I."/>
        </authorList>
    </citation>
    <scope>NUCLEOTIDE SEQUENCE [LARGE SCALE GENOMIC DNA]</scope>
    <source>
        <strain evidence="2 3">P7388</strain>
    </source>
</reference>
<proteinExistence type="predicted"/>
<dbReference type="Proteomes" id="UP000675047">
    <property type="component" value="Unassembled WGS sequence"/>
</dbReference>
<dbReference type="CDD" id="cd00038">
    <property type="entry name" value="CAP_ED"/>
    <property type="match status" value="1"/>
</dbReference>
<dbReference type="InterPro" id="IPR018490">
    <property type="entry name" value="cNMP-bd_dom_sf"/>
</dbReference>
<dbReference type="EMBL" id="JAGFBV010000013">
    <property type="protein sequence ID" value="MBP4138370.1"/>
    <property type="molecule type" value="Genomic_DNA"/>
</dbReference>
<dbReference type="InterPro" id="IPR014710">
    <property type="entry name" value="RmlC-like_jellyroll"/>
</dbReference>
<feature type="domain" description="Cyclic nucleotide-binding" evidence="1">
    <location>
        <begin position="10"/>
        <end position="70"/>
    </location>
</feature>
<organism evidence="2 3">
    <name type="scientific">Flavobacterium geliluteum</name>
    <dbReference type="NCBI Taxonomy" id="2816120"/>
    <lineage>
        <taxon>Bacteria</taxon>
        <taxon>Pseudomonadati</taxon>
        <taxon>Bacteroidota</taxon>
        <taxon>Flavobacteriia</taxon>
        <taxon>Flavobacteriales</taxon>
        <taxon>Flavobacteriaceae</taxon>
        <taxon>Flavobacterium</taxon>
    </lineage>
</organism>
<sequence length="188" mass="22050">MKELRRHIEEIIQLTESEFELIATYFTERKFKRGDYVVRQGIKVDHTFFVVEGMMKLIFDDESGKEHILSFAMENWWETDYLAFHKRTQATMSLKCLEDTTVICLSFEDYHNLCAAVSKMEHFFLNKATSGHLASQQRILSLLASTAQERYFKLIHNYPSLTKRVSKSQLASYLGLSRETLSRLYKGK</sequence>
<comment type="caution">
    <text evidence="2">The sequence shown here is derived from an EMBL/GenBank/DDBJ whole genome shotgun (WGS) entry which is preliminary data.</text>
</comment>
<dbReference type="AlphaFoldDB" id="A0A941AWX2"/>
<evidence type="ECO:0000313" key="3">
    <source>
        <dbReference type="Proteomes" id="UP000675047"/>
    </source>
</evidence>
<evidence type="ECO:0000259" key="1">
    <source>
        <dbReference type="PROSITE" id="PS50042"/>
    </source>
</evidence>
<dbReference type="PROSITE" id="PS50042">
    <property type="entry name" value="CNMP_BINDING_3"/>
    <property type="match status" value="1"/>
</dbReference>
<evidence type="ECO:0000313" key="2">
    <source>
        <dbReference type="EMBL" id="MBP4138370.1"/>
    </source>
</evidence>
<dbReference type="SUPFAM" id="SSF51206">
    <property type="entry name" value="cAMP-binding domain-like"/>
    <property type="match status" value="1"/>
</dbReference>
<accession>A0A941AWX2</accession>
<dbReference type="Pfam" id="PF00027">
    <property type="entry name" value="cNMP_binding"/>
    <property type="match status" value="1"/>
</dbReference>
<protein>
    <submittedName>
        <fullName evidence="2">Crp/Fnr family transcriptional regulator</fullName>
    </submittedName>
</protein>
<dbReference type="InterPro" id="IPR000595">
    <property type="entry name" value="cNMP-bd_dom"/>
</dbReference>
<gene>
    <name evidence="2" type="ORF">J3495_09740</name>
</gene>